<dbReference type="GeneID" id="38124611"/>
<reference evidence="2" key="1">
    <citation type="submission" date="2018-08" db="EMBL/GenBank/DDBJ databases">
        <title>Draft genome sequence of azole-resistant Aspergillus thermomutatus (Neosartorya pseudofischeri) strain HMR AF 39, isolated from a human nasal aspirate.</title>
        <authorList>
            <person name="Parent-Michaud M."/>
            <person name="Dufresne P.J."/>
            <person name="Fournier E."/>
            <person name="Martineau C."/>
            <person name="Moreira S."/>
            <person name="Perkins V."/>
            <person name="De Repentigny L."/>
            <person name="Dufresne S.F."/>
        </authorList>
    </citation>
    <scope>NUCLEOTIDE SEQUENCE [LARGE SCALE GENOMIC DNA]</scope>
    <source>
        <strain evidence="2">HMR AF 39</strain>
    </source>
</reference>
<dbReference type="STRING" id="41047.A0A397FYX8"/>
<feature type="domain" description="Aminoglycoside phosphotransferase" evidence="1">
    <location>
        <begin position="7"/>
        <end position="197"/>
    </location>
</feature>
<dbReference type="Proteomes" id="UP000215305">
    <property type="component" value="Unassembled WGS sequence"/>
</dbReference>
<dbReference type="Gene3D" id="3.90.1200.10">
    <property type="match status" value="1"/>
</dbReference>
<accession>A0A397FYX8</accession>
<gene>
    <name evidence="2" type="ORF">CDV56_102637</name>
</gene>
<evidence type="ECO:0000313" key="2">
    <source>
        <dbReference type="EMBL" id="RHZ43885.1"/>
    </source>
</evidence>
<evidence type="ECO:0000259" key="1">
    <source>
        <dbReference type="Pfam" id="PF01636"/>
    </source>
</evidence>
<keyword evidence="3" id="KW-1185">Reference proteome</keyword>
<dbReference type="OrthoDB" id="10003767at2759"/>
<organism evidence="2 3">
    <name type="scientific">Aspergillus thermomutatus</name>
    <name type="common">Neosartorya pseudofischeri</name>
    <dbReference type="NCBI Taxonomy" id="41047"/>
    <lineage>
        <taxon>Eukaryota</taxon>
        <taxon>Fungi</taxon>
        <taxon>Dikarya</taxon>
        <taxon>Ascomycota</taxon>
        <taxon>Pezizomycotina</taxon>
        <taxon>Eurotiomycetes</taxon>
        <taxon>Eurotiomycetidae</taxon>
        <taxon>Eurotiales</taxon>
        <taxon>Aspergillaceae</taxon>
        <taxon>Aspergillus</taxon>
        <taxon>Aspergillus subgen. Fumigati</taxon>
    </lineage>
</organism>
<dbReference type="InterPro" id="IPR002575">
    <property type="entry name" value="Aminoglycoside_PTrfase"/>
</dbReference>
<dbReference type="RefSeq" id="XP_026610042.1">
    <property type="nucleotide sequence ID" value="XM_026756256.1"/>
</dbReference>
<evidence type="ECO:0000313" key="3">
    <source>
        <dbReference type="Proteomes" id="UP000215305"/>
    </source>
</evidence>
<dbReference type="InterPro" id="IPR051678">
    <property type="entry name" value="AGP_Transferase"/>
</dbReference>
<proteinExistence type="predicted"/>
<sequence length="440" mass="48914">MELVRARTDIPVPKVFGFKLDDANTARAAFILMEFLPGFSAMDAEGGYEAHWGEVPPKRRAFFFEQIARIQVQMSSIRLPRIGSVIRRDNNSFDVGPLPKIRGPFSTATEFFKAWAKHAKFPLSDEDIRKLINGGPTDSILCLINAFPSCLREMACRVSANDNGPFLLYHPDFYQSNIIVDESFRVLGVIDWEGACTVPWELVEPPLFLSMVPPAMDDPRNYEANGQPKDFDSRRRLNERAEYAKYVQKKEEELKGDDKLSQVLLDPGAQGLAHAIKVYHDPGKLEFYCKAIDAHSNLSGAPPKRVSMEHHCSELQQPGNNTSIALRSIAQHPYSLAQQGATYNNTNGAGQGHYLNPNDTAIALHGIAHDTYLHSSNAAMAFEGANQGDFLSMNDTAIVLHGIAQDPYLDFNDTALALRGFVQDNTTRQFPLDMNLSGVV</sequence>
<dbReference type="PANTHER" id="PTHR21310:SF37">
    <property type="entry name" value="AMINOGLYCOSIDE PHOSPHOTRANSFERASE DOMAIN-CONTAINING PROTEIN"/>
    <property type="match status" value="1"/>
</dbReference>
<dbReference type="EMBL" id="NKHU02000371">
    <property type="protein sequence ID" value="RHZ43885.1"/>
    <property type="molecule type" value="Genomic_DNA"/>
</dbReference>
<dbReference type="InterPro" id="IPR011009">
    <property type="entry name" value="Kinase-like_dom_sf"/>
</dbReference>
<dbReference type="VEuPathDB" id="FungiDB:CDV56_102637"/>
<protein>
    <recommendedName>
        <fullName evidence="1">Aminoglycoside phosphotransferase domain-containing protein</fullName>
    </recommendedName>
</protein>
<dbReference type="AlphaFoldDB" id="A0A397FYX8"/>
<comment type="caution">
    <text evidence="2">The sequence shown here is derived from an EMBL/GenBank/DDBJ whole genome shotgun (WGS) entry which is preliminary data.</text>
</comment>
<dbReference type="SUPFAM" id="SSF56112">
    <property type="entry name" value="Protein kinase-like (PK-like)"/>
    <property type="match status" value="1"/>
</dbReference>
<dbReference type="Pfam" id="PF01636">
    <property type="entry name" value="APH"/>
    <property type="match status" value="1"/>
</dbReference>
<name>A0A397FYX8_ASPTH</name>
<dbReference type="PANTHER" id="PTHR21310">
    <property type="entry name" value="AMINOGLYCOSIDE PHOSPHOTRANSFERASE-RELATED-RELATED"/>
    <property type="match status" value="1"/>
</dbReference>